<dbReference type="PANTHER" id="PTHR24092">
    <property type="entry name" value="PROBABLE PHOSPHOLIPID-TRANSPORTING ATPASE"/>
    <property type="match status" value="1"/>
</dbReference>
<sequence>MWYLDYPKEVPVTAKGVYQDSVSFLVIFSYIIPVSLYVTLEMQKFLATLFLQWDEEVSGAGEDEAPKVNTSDLNEELGQVYSHIKLSSRLPFTLFSTTSDEIGKIELGLSEMLVGLLIQCQMIKLPSLLTNAYVLPTLPRYHVSFIRMKTVF</sequence>
<gene>
    <name evidence="2" type="primary">ATP11A</name>
    <name evidence="2" type="ORF">E2C01_066247</name>
</gene>
<dbReference type="Proteomes" id="UP000324222">
    <property type="component" value="Unassembled WGS sequence"/>
</dbReference>
<dbReference type="GO" id="GO:0005783">
    <property type="term" value="C:endoplasmic reticulum"/>
    <property type="evidence" value="ECO:0007669"/>
    <property type="project" value="TreeGrafter"/>
</dbReference>
<name>A0A5B7HQI4_PORTR</name>
<dbReference type="GO" id="GO:0045332">
    <property type="term" value="P:phospholipid translocation"/>
    <property type="evidence" value="ECO:0007669"/>
    <property type="project" value="TreeGrafter"/>
</dbReference>
<dbReference type="OrthoDB" id="377733at2759"/>
<dbReference type="GO" id="GO:0005886">
    <property type="term" value="C:plasma membrane"/>
    <property type="evidence" value="ECO:0007669"/>
    <property type="project" value="TreeGrafter"/>
</dbReference>
<accession>A0A5B7HQI4</accession>
<feature type="transmembrane region" description="Helical" evidence="1">
    <location>
        <begin position="22"/>
        <end position="40"/>
    </location>
</feature>
<keyword evidence="1" id="KW-0472">Membrane</keyword>
<dbReference type="PANTHER" id="PTHR24092:SF175">
    <property type="entry name" value="PHOSPHOLIPID-TRANSPORTING ATPASE"/>
    <property type="match status" value="1"/>
</dbReference>
<keyword evidence="3" id="KW-1185">Reference proteome</keyword>
<evidence type="ECO:0000256" key="1">
    <source>
        <dbReference type="SAM" id="Phobius"/>
    </source>
</evidence>
<dbReference type="GO" id="GO:0140326">
    <property type="term" value="F:ATPase-coupled intramembrane lipid transporter activity"/>
    <property type="evidence" value="ECO:0007669"/>
    <property type="project" value="TreeGrafter"/>
</dbReference>
<keyword evidence="1" id="KW-1133">Transmembrane helix</keyword>
<reference evidence="2 3" key="1">
    <citation type="submission" date="2019-05" db="EMBL/GenBank/DDBJ databases">
        <title>Another draft genome of Portunus trituberculatus and its Hox gene families provides insights of decapod evolution.</title>
        <authorList>
            <person name="Jeong J.-H."/>
            <person name="Song I."/>
            <person name="Kim S."/>
            <person name="Choi T."/>
            <person name="Kim D."/>
            <person name="Ryu S."/>
            <person name="Kim W."/>
        </authorList>
    </citation>
    <scope>NUCLEOTIDE SEQUENCE [LARGE SCALE GENOMIC DNA]</scope>
    <source>
        <tissue evidence="2">Muscle</tissue>
    </source>
</reference>
<organism evidence="2 3">
    <name type="scientific">Portunus trituberculatus</name>
    <name type="common">Swimming crab</name>
    <name type="synonym">Neptunus trituberculatus</name>
    <dbReference type="NCBI Taxonomy" id="210409"/>
    <lineage>
        <taxon>Eukaryota</taxon>
        <taxon>Metazoa</taxon>
        <taxon>Ecdysozoa</taxon>
        <taxon>Arthropoda</taxon>
        <taxon>Crustacea</taxon>
        <taxon>Multicrustacea</taxon>
        <taxon>Malacostraca</taxon>
        <taxon>Eumalacostraca</taxon>
        <taxon>Eucarida</taxon>
        <taxon>Decapoda</taxon>
        <taxon>Pleocyemata</taxon>
        <taxon>Brachyura</taxon>
        <taxon>Eubrachyura</taxon>
        <taxon>Portunoidea</taxon>
        <taxon>Portunidae</taxon>
        <taxon>Portuninae</taxon>
        <taxon>Portunus</taxon>
    </lineage>
</organism>
<comment type="caution">
    <text evidence="2">The sequence shown here is derived from an EMBL/GenBank/DDBJ whole genome shotgun (WGS) entry which is preliminary data.</text>
</comment>
<dbReference type="AlphaFoldDB" id="A0A5B7HQI4"/>
<evidence type="ECO:0000313" key="3">
    <source>
        <dbReference type="Proteomes" id="UP000324222"/>
    </source>
</evidence>
<proteinExistence type="predicted"/>
<evidence type="ECO:0000313" key="2">
    <source>
        <dbReference type="EMBL" id="MPC71955.1"/>
    </source>
</evidence>
<keyword evidence="1" id="KW-0812">Transmembrane</keyword>
<protein>
    <submittedName>
        <fullName evidence="2">Putative phospholipid-transporting ATPase IH</fullName>
    </submittedName>
</protein>
<dbReference type="EMBL" id="VSRR010033831">
    <property type="protein sequence ID" value="MPC71955.1"/>
    <property type="molecule type" value="Genomic_DNA"/>
</dbReference>